<accession>A0A0M9AFP0</accession>
<evidence type="ECO:0000313" key="1">
    <source>
        <dbReference type="EMBL" id="KOX90972.1"/>
    </source>
</evidence>
<dbReference type="Gene3D" id="3.30.530.70">
    <property type="entry name" value="Uncharacterised protein PF12723, DUF3809"/>
    <property type="match status" value="1"/>
</dbReference>
<dbReference type="EMBL" id="LHCI01000106">
    <property type="protein sequence ID" value="KOX90972.1"/>
    <property type="molecule type" value="Genomic_DNA"/>
</dbReference>
<name>A0A0M9AFP0_THEAQ</name>
<protein>
    <recommendedName>
        <fullName evidence="3">DUF3809 domain-containing protein</fullName>
    </recommendedName>
</protein>
<dbReference type="Pfam" id="PF12723">
    <property type="entry name" value="DUF3809"/>
    <property type="match status" value="1"/>
</dbReference>
<dbReference type="Proteomes" id="UP000037685">
    <property type="component" value="Unassembled WGS sequence"/>
</dbReference>
<reference evidence="1 2" key="1">
    <citation type="submission" date="2015-07" db="EMBL/GenBank/DDBJ databases">
        <authorList>
            <person name="Noorani M."/>
        </authorList>
    </citation>
    <scope>NUCLEOTIDE SEQUENCE [LARGE SCALE GENOMIC DNA]</scope>
    <source>
        <strain evidence="2">ATCC 25104 / DSM 625 / JCM 10724 / NBRC 103206 / NCIMB 11243 / YT-1</strain>
    </source>
</reference>
<comment type="caution">
    <text evidence="1">The sequence shown here is derived from an EMBL/GenBank/DDBJ whole genome shotgun (WGS) entry which is preliminary data.</text>
</comment>
<evidence type="ECO:0000313" key="2">
    <source>
        <dbReference type="Proteomes" id="UP000037685"/>
    </source>
</evidence>
<dbReference type="PATRIC" id="fig|271.14.peg.2246"/>
<dbReference type="AlphaFoldDB" id="A0A0M9AFP0"/>
<gene>
    <name evidence="1" type="ORF">BVI061214_02171</name>
</gene>
<evidence type="ECO:0008006" key="3">
    <source>
        <dbReference type="Google" id="ProtNLM"/>
    </source>
</evidence>
<organism evidence="1 2">
    <name type="scientific">Thermus aquaticus</name>
    <dbReference type="NCBI Taxonomy" id="271"/>
    <lineage>
        <taxon>Bacteria</taxon>
        <taxon>Thermotogati</taxon>
        <taxon>Deinococcota</taxon>
        <taxon>Deinococci</taxon>
        <taxon>Thermales</taxon>
        <taxon>Thermaceae</taxon>
        <taxon>Thermus</taxon>
    </lineage>
</organism>
<dbReference type="InterPro" id="IPR024219">
    <property type="entry name" value="DUF3809"/>
</dbReference>
<dbReference type="RefSeq" id="WP_053768408.1">
    <property type="nucleotide sequence ID" value="NZ_LHCI01000106.1"/>
</dbReference>
<proteinExistence type="predicted"/>
<sequence>MKALELDLGKGLEGLPLELSWEGPLLKGILRQANPVLGEVALPFQSRLEGSRLTPIPLPPPALAVGGEVLPRGEGLLLRLEVDLLLPEARTWGERAFFRLLKAIFLHTLERALSQKTPLGL</sequence>